<dbReference type="GO" id="GO:0031593">
    <property type="term" value="F:polyubiquitin modification-dependent protein binding"/>
    <property type="evidence" value="ECO:0007669"/>
    <property type="project" value="TreeGrafter"/>
</dbReference>
<dbReference type="CDD" id="cd17039">
    <property type="entry name" value="Ubl_ubiquitin_like"/>
    <property type="match status" value="1"/>
</dbReference>
<evidence type="ECO:0000256" key="1">
    <source>
        <dbReference type="SAM" id="MobiDB-lite"/>
    </source>
</evidence>
<reference evidence="3" key="1">
    <citation type="submission" date="2025-08" db="UniProtKB">
        <authorList>
            <consortium name="RefSeq"/>
        </authorList>
    </citation>
    <scope>IDENTIFICATION</scope>
    <source>
        <tissue evidence="3">Young leaves</tissue>
    </source>
</reference>
<proteinExistence type="predicted"/>
<dbReference type="GO" id="GO:0070628">
    <property type="term" value="F:proteasome binding"/>
    <property type="evidence" value="ECO:0007669"/>
    <property type="project" value="TreeGrafter"/>
</dbReference>
<dbReference type="PANTHER" id="PTHR10621">
    <property type="entry name" value="UV EXCISION REPAIR PROTEIN RAD23"/>
    <property type="match status" value="1"/>
</dbReference>
<dbReference type="GO" id="GO:0043130">
    <property type="term" value="F:ubiquitin binding"/>
    <property type="evidence" value="ECO:0007669"/>
    <property type="project" value="TreeGrafter"/>
</dbReference>
<feature type="region of interest" description="Disordered" evidence="1">
    <location>
        <begin position="1"/>
        <end position="20"/>
    </location>
</feature>
<dbReference type="Proteomes" id="UP000504608">
    <property type="component" value="Unplaced"/>
</dbReference>
<dbReference type="InterPro" id="IPR029071">
    <property type="entry name" value="Ubiquitin-like_domsf"/>
</dbReference>
<protein>
    <submittedName>
        <fullName evidence="3">Uncharacterized protein LOC111472183</fullName>
    </submittedName>
</protein>
<keyword evidence="2" id="KW-1185">Reference proteome</keyword>
<evidence type="ECO:0000313" key="3">
    <source>
        <dbReference type="RefSeq" id="XP_022973598.1"/>
    </source>
</evidence>
<dbReference type="GO" id="GO:0005654">
    <property type="term" value="C:nucleoplasm"/>
    <property type="evidence" value="ECO:0007669"/>
    <property type="project" value="TreeGrafter"/>
</dbReference>
<organism evidence="2 3">
    <name type="scientific">Cucurbita maxima</name>
    <name type="common">Pumpkin</name>
    <name type="synonym">Winter squash</name>
    <dbReference type="NCBI Taxonomy" id="3661"/>
    <lineage>
        <taxon>Eukaryota</taxon>
        <taxon>Viridiplantae</taxon>
        <taxon>Streptophyta</taxon>
        <taxon>Embryophyta</taxon>
        <taxon>Tracheophyta</taxon>
        <taxon>Spermatophyta</taxon>
        <taxon>Magnoliopsida</taxon>
        <taxon>eudicotyledons</taxon>
        <taxon>Gunneridae</taxon>
        <taxon>Pentapetalae</taxon>
        <taxon>rosids</taxon>
        <taxon>fabids</taxon>
        <taxon>Cucurbitales</taxon>
        <taxon>Cucurbitaceae</taxon>
        <taxon>Cucurbiteae</taxon>
        <taxon>Cucurbita</taxon>
    </lineage>
</organism>
<dbReference type="KEGG" id="cmax:111472183"/>
<dbReference type="GO" id="GO:0043161">
    <property type="term" value="P:proteasome-mediated ubiquitin-dependent protein catabolic process"/>
    <property type="evidence" value="ECO:0007669"/>
    <property type="project" value="TreeGrafter"/>
</dbReference>
<gene>
    <name evidence="3" type="primary">LOC111472183</name>
</gene>
<dbReference type="OrthoDB" id="419317at2759"/>
<evidence type="ECO:0000313" key="2">
    <source>
        <dbReference type="Proteomes" id="UP000504608"/>
    </source>
</evidence>
<dbReference type="PANTHER" id="PTHR10621:SF38">
    <property type="entry name" value="UBIQUITIN DOMAIN-CONTAINING PROTEIN 7SL RNA1-RELATED"/>
    <property type="match status" value="1"/>
</dbReference>
<accession>A0A6J1IDL7</accession>
<dbReference type="SUPFAM" id="SSF54236">
    <property type="entry name" value="Ubiquitin-like"/>
    <property type="match status" value="1"/>
</dbReference>
<dbReference type="GeneID" id="111472183"/>
<dbReference type="GO" id="GO:0005829">
    <property type="term" value="C:cytosol"/>
    <property type="evidence" value="ECO:0007669"/>
    <property type="project" value="TreeGrafter"/>
</dbReference>
<dbReference type="AlphaFoldDB" id="A0A6J1IDL7"/>
<name>A0A6J1IDL7_CUCMA</name>
<sequence>MLQPNVSPADFQDQRSLRDSEMSENFEVEVCLWPSPTVSTSAPKMTMSSPSPTTTTTAAVMVATSGSSKNKLKVMVQPKFWNSKIPMEVNPTNNVGELKKELQKLQQRLHFHPPPEGFFFIYDHDDRSFRWHGVAHDDTIEIFNDSVSGGS</sequence>
<dbReference type="RefSeq" id="XP_022973598.1">
    <property type="nucleotide sequence ID" value="XM_023117830.1"/>
</dbReference>